<proteinExistence type="predicted"/>
<evidence type="ECO:0000313" key="3">
    <source>
        <dbReference type="Proteomes" id="UP000009049"/>
    </source>
</evidence>
<dbReference type="RefSeq" id="WP_015755359.1">
    <property type="nucleotide sequence ID" value="NC_013222.1"/>
</dbReference>
<evidence type="ECO:0000313" key="2">
    <source>
        <dbReference type="EMBL" id="EAR14571.1"/>
    </source>
</evidence>
<dbReference type="AlphaFoldDB" id="A4CNV4"/>
<dbReference type="STRING" id="313596.RB2501_00806"/>
<dbReference type="Proteomes" id="UP000009049">
    <property type="component" value="Chromosome"/>
</dbReference>
<dbReference type="KEGG" id="rbi:RB2501_00806"/>
<reference evidence="2 3" key="1">
    <citation type="journal article" date="2009" name="J. Bacteriol.">
        <title>Complete genome sequence of Robiginitalea biformata HTCC2501.</title>
        <authorList>
            <person name="Oh H.M."/>
            <person name="Giovannoni S.J."/>
            <person name="Lee K."/>
            <person name="Ferriera S."/>
            <person name="Johnson J."/>
            <person name="Cho J.C."/>
        </authorList>
    </citation>
    <scope>NUCLEOTIDE SEQUENCE [LARGE SCALE GENOMIC DNA]</scope>
    <source>
        <strain evidence="3">ATCC BAA-864 / HTCC2501 / KCTC 12146</strain>
    </source>
</reference>
<dbReference type="eggNOG" id="COG0845">
    <property type="taxonomic scope" value="Bacteria"/>
</dbReference>
<name>A4CNV4_ROBBH</name>
<dbReference type="Pfam" id="PF11827">
    <property type="entry name" value="DUF3347"/>
    <property type="match status" value="1"/>
</dbReference>
<evidence type="ECO:0000259" key="1">
    <source>
        <dbReference type="Pfam" id="PF11827"/>
    </source>
</evidence>
<dbReference type="HOGENOM" id="CLU_101306_0_0_10"/>
<accession>A4CNV4</accession>
<dbReference type="InterPro" id="IPR021782">
    <property type="entry name" value="DUF3347"/>
</dbReference>
<feature type="domain" description="DUF3347" evidence="1">
    <location>
        <begin position="63"/>
        <end position="132"/>
    </location>
</feature>
<gene>
    <name evidence="2" type="ordered locus">RB2501_00806</name>
</gene>
<keyword evidence="3" id="KW-1185">Reference proteome</keyword>
<dbReference type="EMBL" id="CP001712">
    <property type="protein sequence ID" value="EAR14571.1"/>
    <property type="molecule type" value="Genomic_DNA"/>
</dbReference>
<protein>
    <recommendedName>
        <fullName evidence="1">DUF3347 domain-containing protein</fullName>
    </recommendedName>
</protein>
<organism evidence="2 3">
    <name type="scientific">Robiginitalea biformata (strain ATCC BAA-864 / DSM 15991 / KCTC 12146 / HTCC2501)</name>
    <dbReference type="NCBI Taxonomy" id="313596"/>
    <lineage>
        <taxon>Bacteria</taxon>
        <taxon>Pseudomonadati</taxon>
        <taxon>Bacteroidota</taxon>
        <taxon>Flavobacteriia</taxon>
        <taxon>Flavobacteriales</taxon>
        <taxon>Flavobacteriaceae</taxon>
        <taxon>Robiginitalea</taxon>
    </lineage>
</organism>
<sequence length="185" mass="20385">MKRNPFKRLEKTLMPLAVISLMLSCKGEKEANPSPETTGSGTAKTEVKETARIAFEEDATQQVFASYLKLKDALVAGNPDAAKAAAADMGRVPGFENEIVTAEIEAFLSADGIDGQRASFLKLNEKLEPILRDHISEGAVYKQFCPMAFNDEGGFWFSDKEEIRNPYFGDRMLKCGKVEDKLVAL</sequence>
<dbReference type="PROSITE" id="PS51257">
    <property type="entry name" value="PROKAR_LIPOPROTEIN"/>
    <property type="match status" value="1"/>
</dbReference>
<dbReference type="OrthoDB" id="5513217at2"/>